<dbReference type="InterPro" id="IPR038231">
    <property type="entry name" value="MepB-like_sf"/>
</dbReference>
<reference evidence="1 2" key="1">
    <citation type="journal article" date="2024" name="Appl. Microbiol. Biotechnol.">
        <title>Biosynthetic gene clusters with biotechnological applications in novel Antarctic isolates from Actinomycetota.</title>
        <authorList>
            <person name="Bruna P."/>
            <person name="Nunez-Montero K."/>
            <person name="Contreras M.J."/>
            <person name="Leal K."/>
            <person name="Garcia M."/>
            <person name="Abanto M."/>
            <person name="Barrientos L."/>
        </authorList>
    </citation>
    <scope>NUCLEOTIDE SEQUENCE [LARGE SCALE GENOMIC DNA]</scope>
    <source>
        <strain evidence="1 2">Se16.17</strain>
    </source>
</reference>
<dbReference type="Proteomes" id="UP001448614">
    <property type="component" value="Unassembled WGS sequence"/>
</dbReference>
<evidence type="ECO:0000313" key="2">
    <source>
        <dbReference type="Proteomes" id="UP001448614"/>
    </source>
</evidence>
<proteinExistence type="predicted"/>
<dbReference type="Pfam" id="PF08877">
    <property type="entry name" value="MepB-like"/>
    <property type="match status" value="1"/>
</dbReference>
<comment type="caution">
    <text evidence="1">The sequence shown here is derived from an EMBL/GenBank/DDBJ whole genome shotgun (WGS) entry which is preliminary data.</text>
</comment>
<evidence type="ECO:0000313" key="1">
    <source>
        <dbReference type="EMBL" id="MEO3940781.1"/>
    </source>
</evidence>
<dbReference type="Gene3D" id="3.40.1350.140">
    <property type="entry name" value="MepB-like"/>
    <property type="match status" value="1"/>
</dbReference>
<sequence length="176" mass="19153">MPDHDVHPDVAEALRALTHPSGSPPAPVPEADNHEYGAVVVDLGQELVRFRVGKLTPAKVGLFVAVWQRAQDGSTEPFPAEDGVDLLVITAREGSRAGYFAFPKPVLAKHGIVSVNGAGGKRGFRVYPPWSAVSNRQATRTQLWQCNYFTEGNATSDNTKQPVCYWEPKGSNHVHN</sequence>
<gene>
    <name evidence="1" type="ORF">V3C41_06820</name>
</gene>
<organism evidence="1 2">
    <name type="scientific">Paenarthrobacter nicotinovorans</name>
    <name type="common">Arthrobacter nicotinovorans</name>
    <dbReference type="NCBI Taxonomy" id="29320"/>
    <lineage>
        <taxon>Bacteria</taxon>
        <taxon>Bacillati</taxon>
        <taxon>Actinomycetota</taxon>
        <taxon>Actinomycetes</taxon>
        <taxon>Micrococcales</taxon>
        <taxon>Micrococcaceae</taxon>
        <taxon>Paenarthrobacter</taxon>
    </lineage>
</organism>
<accession>A0ABV0GQI0</accession>
<dbReference type="EMBL" id="JBBMFV010000004">
    <property type="protein sequence ID" value="MEO3940781.1"/>
    <property type="molecule type" value="Genomic_DNA"/>
</dbReference>
<protein>
    <submittedName>
        <fullName evidence="1">MepB family protein</fullName>
    </submittedName>
</protein>
<dbReference type="InterPro" id="IPR011235">
    <property type="entry name" value="MepB-like"/>
</dbReference>
<keyword evidence="2" id="KW-1185">Reference proteome</keyword>
<dbReference type="RefSeq" id="WP_223944366.1">
    <property type="nucleotide sequence ID" value="NZ_JBBMFV010000004.1"/>
</dbReference>
<name>A0ABV0GQI0_PAENI</name>